<dbReference type="PROSITE" id="PS50943">
    <property type="entry name" value="HTH_CROC1"/>
    <property type="match status" value="1"/>
</dbReference>
<name>A0A1G6LFB6_9PSEU</name>
<dbReference type="Proteomes" id="UP000199501">
    <property type="component" value="Unassembled WGS sequence"/>
</dbReference>
<protein>
    <submittedName>
        <fullName evidence="2">Helix-turn-helix domain-containing protein</fullName>
    </submittedName>
</protein>
<dbReference type="Gene3D" id="1.10.260.40">
    <property type="entry name" value="lambda repressor-like DNA-binding domains"/>
    <property type="match status" value="1"/>
</dbReference>
<reference evidence="3" key="1">
    <citation type="submission" date="2016-10" db="EMBL/GenBank/DDBJ databases">
        <authorList>
            <person name="Varghese N."/>
            <person name="Submissions S."/>
        </authorList>
    </citation>
    <scope>NUCLEOTIDE SEQUENCE [LARGE SCALE GENOMIC DNA]</scope>
    <source>
        <strain evidence="3">IBRC-M 10403</strain>
    </source>
</reference>
<evidence type="ECO:0000259" key="1">
    <source>
        <dbReference type="PROSITE" id="PS50943"/>
    </source>
</evidence>
<dbReference type="InterPro" id="IPR010982">
    <property type="entry name" value="Lambda_DNA-bd_dom_sf"/>
</dbReference>
<gene>
    <name evidence="2" type="ORF">SAMN05216174_10231</name>
</gene>
<dbReference type="AlphaFoldDB" id="A0A1G6LFB6"/>
<dbReference type="EMBL" id="FMZZ01000002">
    <property type="protein sequence ID" value="SDC41657.1"/>
    <property type="molecule type" value="Genomic_DNA"/>
</dbReference>
<dbReference type="STRING" id="1271860.SAMN05216174_10231"/>
<dbReference type="CDD" id="cd00093">
    <property type="entry name" value="HTH_XRE"/>
    <property type="match status" value="1"/>
</dbReference>
<dbReference type="RefSeq" id="WP_091448847.1">
    <property type="nucleotide sequence ID" value="NZ_FMZZ01000002.1"/>
</dbReference>
<dbReference type="SMART" id="SM00530">
    <property type="entry name" value="HTH_XRE"/>
    <property type="match status" value="1"/>
</dbReference>
<feature type="domain" description="HTH cro/C1-type" evidence="1">
    <location>
        <begin position="11"/>
        <end position="67"/>
    </location>
</feature>
<evidence type="ECO:0000313" key="3">
    <source>
        <dbReference type="Proteomes" id="UP000199501"/>
    </source>
</evidence>
<dbReference type="Pfam" id="PF13560">
    <property type="entry name" value="HTH_31"/>
    <property type="match status" value="1"/>
</dbReference>
<dbReference type="InterPro" id="IPR001387">
    <property type="entry name" value="Cro/C1-type_HTH"/>
</dbReference>
<evidence type="ECO:0000313" key="2">
    <source>
        <dbReference type="EMBL" id="SDC41657.1"/>
    </source>
</evidence>
<keyword evidence="3" id="KW-1185">Reference proteome</keyword>
<dbReference type="SUPFAM" id="SSF47413">
    <property type="entry name" value="lambda repressor-like DNA-binding domains"/>
    <property type="match status" value="1"/>
</dbReference>
<dbReference type="OrthoDB" id="5184419at2"/>
<sequence length="429" mass="44785">MADEVSFGTALRRGRLAAGLSLAAMSRAVNYSKGYLSKVETGVSPPTPWLARRCDQVLGLGGALADLVPADSPGPAERVAPAGTVWMMGLGNSGSWYAPMEAHEAAALAATPAMAFRIAADTVPSAVARDSVESGFSAVFGHLRSVGRATLPGTVLPMLVSQVQVIRTLAEGASGPAATRLTALSARCAEYAGWMAQEDGDDRAARWWTALSVELAERAGDLDLVGYGLVREAEIRLYREDADGTVELAARAGSLPGVLPRTRALAAHREAQGHAMAGRIGACAAALDRARAQWAESAGAARGDAPLGATTVTDLGAMVEGWCAYELGAPQDAIDLLHLGLSGTPEDSLRIRGLIGMRLALAYEAVGELDEMERFARTALAAVPTVRSATVLSQLRLLSRALGRHTGKSAAAELRADIAQTVARLRRED</sequence>
<accession>A0A1G6LFB6</accession>
<organism evidence="2 3">
    <name type="scientific">Actinokineospora iranica</name>
    <dbReference type="NCBI Taxonomy" id="1271860"/>
    <lineage>
        <taxon>Bacteria</taxon>
        <taxon>Bacillati</taxon>
        <taxon>Actinomycetota</taxon>
        <taxon>Actinomycetes</taxon>
        <taxon>Pseudonocardiales</taxon>
        <taxon>Pseudonocardiaceae</taxon>
        <taxon>Actinokineospora</taxon>
    </lineage>
</organism>
<dbReference type="GO" id="GO:0003677">
    <property type="term" value="F:DNA binding"/>
    <property type="evidence" value="ECO:0007669"/>
    <property type="project" value="InterPro"/>
</dbReference>
<proteinExistence type="predicted"/>